<dbReference type="OrthoDB" id="9802097at2"/>
<dbReference type="Gene3D" id="3.40.50.300">
    <property type="entry name" value="P-loop containing nucleotide triphosphate hydrolases"/>
    <property type="match status" value="1"/>
</dbReference>
<keyword evidence="2" id="KW-0479">Metal-binding</keyword>
<dbReference type="Proteomes" id="UP000076715">
    <property type="component" value="Unassembled WGS sequence"/>
</dbReference>
<comment type="pathway">
    <text evidence="2">Cofactor biosynthesis; biotin biosynthesis; biotin from 7,8-diaminononanoate: step 1/2.</text>
</comment>
<comment type="catalytic activity">
    <reaction evidence="2">
        <text>(7R,8S)-7,8-diammoniononanoate + CO2 + ATP = (4R,5S)-dethiobiotin + ADP + phosphate + 3 H(+)</text>
        <dbReference type="Rhea" id="RHEA:15805"/>
        <dbReference type="ChEBI" id="CHEBI:15378"/>
        <dbReference type="ChEBI" id="CHEBI:16526"/>
        <dbReference type="ChEBI" id="CHEBI:30616"/>
        <dbReference type="ChEBI" id="CHEBI:43474"/>
        <dbReference type="ChEBI" id="CHEBI:149469"/>
        <dbReference type="ChEBI" id="CHEBI:149473"/>
        <dbReference type="ChEBI" id="CHEBI:456216"/>
        <dbReference type="EC" id="6.3.3.3"/>
    </reaction>
</comment>
<comment type="cofactor">
    <cofactor evidence="2">
        <name>Mg(2+)</name>
        <dbReference type="ChEBI" id="CHEBI:18420"/>
    </cofactor>
</comment>
<comment type="caution">
    <text evidence="2">Lacks conserved residue(s) required for the propagation of feature annotation.</text>
</comment>
<dbReference type="GO" id="GO:0000287">
    <property type="term" value="F:magnesium ion binding"/>
    <property type="evidence" value="ECO:0007669"/>
    <property type="project" value="UniProtKB-UniRule"/>
</dbReference>
<keyword evidence="1 2" id="KW-0093">Biotin biosynthesis</keyword>
<feature type="binding site" evidence="2">
    <location>
        <position position="51"/>
    </location>
    <ligand>
        <name>ATP</name>
        <dbReference type="ChEBI" id="CHEBI:30616"/>
    </ligand>
</feature>
<dbReference type="PANTHER" id="PTHR43210:SF5">
    <property type="entry name" value="DETHIOBIOTIN SYNTHETASE"/>
    <property type="match status" value="1"/>
</dbReference>
<dbReference type="PIRSF" id="PIRSF006755">
    <property type="entry name" value="DTB_synth"/>
    <property type="match status" value="1"/>
</dbReference>
<dbReference type="HAMAP" id="MF_00336">
    <property type="entry name" value="BioD"/>
    <property type="match status" value="1"/>
</dbReference>
<dbReference type="InterPro" id="IPR027417">
    <property type="entry name" value="P-loop_NTPase"/>
</dbReference>
<sequence length="213" mass="23712">MLKIENENPKKIFITGIGTDVGKTIVSAIVTEALSADYFKPIQAGDLDYADAHKVKELVSNSKSHFFPNSYALNTPMSPHAAAEIDGVEIKLDEIVLPQTDNHLVIEGAGGLLVPINQEDTILDLIASEYKVIVVSRHYLGSINHTLMTIWILKEQGFNVSVIFNGDEHKTTEDVIRNMTDVSVIGRIDDEPYFDQNVVREYAALFKEKLELL</sequence>
<reference evidence="3 4" key="1">
    <citation type="submission" date="2016-01" db="EMBL/GenBank/DDBJ databases">
        <title>The draft genome sequence of Aquimarina sp. RZW4-3-2.</title>
        <authorList>
            <person name="Wang Y."/>
        </authorList>
    </citation>
    <scope>NUCLEOTIDE SEQUENCE [LARGE SCALE GENOMIC DNA]</scope>
    <source>
        <strain evidence="3 4">RZW4-3-2</strain>
    </source>
</reference>
<dbReference type="NCBIfam" id="TIGR00347">
    <property type="entry name" value="bioD"/>
    <property type="match status" value="1"/>
</dbReference>
<feature type="binding site" evidence="2">
    <location>
        <position position="51"/>
    </location>
    <ligand>
        <name>Mg(2+)</name>
        <dbReference type="ChEBI" id="CHEBI:18420"/>
    </ligand>
</feature>
<dbReference type="GO" id="GO:0009102">
    <property type="term" value="P:biotin biosynthetic process"/>
    <property type="evidence" value="ECO:0007669"/>
    <property type="project" value="UniProtKB-UniRule"/>
</dbReference>
<feature type="binding site" evidence="2">
    <location>
        <begin position="166"/>
        <end position="167"/>
    </location>
    <ligand>
        <name>ATP</name>
        <dbReference type="ChEBI" id="CHEBI:30616"/>
    </ligand>
</feature>
<dbReference type="UniPathway" id="UPA00078">
    <property type="reaction ID" value="UER00161"/>
</dbReference>
<keyword evidence="2" id="KW-0436">Ligase</keyword>
<protein>
    <recommendedName>
        <fullName evidence="2">ATP-dependent dethiobiotin synthetase BioD</fullName>
        <ecNumber evidence="2">6.3.3.3</ecNumber>
    </recommendedName>
    <alternativeName>
        <fullName evidence="2">DTB synthetase</fullName>
        <shortName evidence="2">DTBS</shortName>
    </alternativeName>
    <alternativeName>
        <fullName evidence="2">Dethiobiotin synthase</fullName>
    </alternativeName>
</protein>
<comment type="similarity">
    <text evidence="2">Belongs to the dethiobiotin synthetase family.</text>
</comment>
<organism evidence="3 4">
    <name type="scientific">Aquimarina aggregata</name>
    <dbReference type="NCBI Taxonomy" id="1642818"/>
    <lineage>
        <taxon>Bacteria</taxon>
        <taxon>Pseudomonadati</taxon>
        <taxon>Bacteroidota</taxon>
        <taxon>Flavobacteriia</taxon>
        <taxon>Flavobacteriales</taxon>
        <taxon>Flavobacteriaceae</taxon>
        <taxon>Aquimarina</taxon>
    </lineage>
</organism>
<keyword evidence="2" id="KW-0460">Magnesium</keyword>
<gene>
    <name evidence="2" type="primary">bioD</name>
    <name evidence="3" type="ORF">AWE51_09315</name>
</gene>
<dbReference type="CDD" id="cd03109">
    <property type="entry name" value="DTBS"/>
    <property type="match status" value="1"/>
</dbReference>
<feature type="binding site" evidence="2">
    <location>
        <position position="196"/>
    </location>
    <ligand>
        <name>ATP</name>
        <dbReference type="ChEBI" id="CHEBI:30616"/>
    </ligand>
</feature>
<dbReference type="Pfam" id="PF13500">
    <property type="entry name" value="AAA_26"/>
    <property type="match status" value="1"/>
</dbReference>
<keyword evidence="2" id="KW-0963">Cytoplasm</keyword>
<keyword evidence="4" id="KW-1185">Reference proteome</keyword>
<dbReference type="EC" id="6.3.3.3" evidence="2"/>
<comment type="caution">
    <text evidence="3">The sequence shown here is derived from an EMBL/GenBank/DDBJ whole genome shotgun (WGS) entry which is preliminary data.</text>
</comment>
<name>A0A162F9F4_9FLAO</name>
<accession>A0A162F9F4</accession>
<comment type="subcellular location">
    <subcellularLocation>
        <location evidence="2">Cytoplasm</location>
    </subcellularLocation>
</comment>
<feature type="binding site" evidence="2">
    <location>
        <begin position="107"/>
        <end position="110"/>
    </location>
    <ligand>
        <name>ATP</name>
        <dbReference type="ChEBI" id="CHEBI:30616"/>
    </ligand>
</feature>
<keyword evidence="2" id="KW-0067">ATP-binding</keyword>
<comment type="subunit">
    <text evidence="2">Homodimer.</text>
</comment>
<feature type="active site" evidence="2">
    <location>
        <position position="40"/>
    </location>
</feature>
<evidence type="ECO:0000313" key="3">
    <source>
        <dbReference type="EMBL" id="KZS39836.1"/>
    </source>
</evidence>
<dbReference type="STRING" id="1642818.AWE51_09315"/>
<dbReference type="AlphaFoldDB" id="A0A162F9F4"/>
<dbReference type="PANTHER" id="PTHR43210">
    <property type="entry name" value="DETHIOBIOTIN SYNTHETASE"/>
    <property type="match status" value="1"/>
</dbReference>
<evidence type="ECO:0000313" key="4">
    <source>
        <dbReference type="Proteomes" id="UP000076715"/>
    </source>
</evidence>
<dbReference type="EMBL" id="LQRT01000024">
    <property type="protein sequence ID" value="KZS39836.1"/>
    <property type="molecule type" value="Genomic_DNA"/>
</dbReference>
<dbReference type="GO" id="GO:0004141">
    <property type="term" value="F:dethiobiotin synthase activity"/>
    <property type="evidence" value="ECO:0007669"/>
    <property type="project" value="UniProtKB-UniRule"/>
</dbReference>
<comment type="function">
    <text evidence="2">Catalyzes a mechanistically unusual reaction, the ATP-dependent insertion of CO2 between the N7 and N8 nitrogen atoms of 7,8-diaminopelargonic acid (DAPA, also called 7,8-diammoniononanoate) to form a ureido ring.</text>
</comment>
<dbReference type="InterPro" id="IPR004472">
    <property type="entry name" value="DTB_synth_BioD"/>
</dbReference>
<dbReference type="GO" id="GO:0005829">
    <property type="term" value="C:cytosol"/>
    <property type="evidence" value="ECO:0007669"/>
    <property type="project" value="TreeGrafter"/>
</dbReference>
<dbReference type="SUPFAM" id="SSF52540">
    <property type="entry name" value="P-loop containing nucleoside triphosphate hydrolases"/>
    <property type="match status" value="1"/>
</dbReference>
<evidence type="ECO:0000256" key="2">
    <source>
        <dbReference type="HAMAP-Rule" id="MF_00336"/>
    </source>
</evidence>
<feature type="binding site" evidence="2">
    <location>
        <position position="24"/>
    </location>
    <ligand>
        <name>Mg(2+)</name>
        <dbReference type="ChEBI" id="CHEBI:18420"/>
    </ligand>
</feature>
<feature type="binding site" evidence="2">
    <location>
        <begin position="20"/>
        <end position="25"/>
    </location>
    <ligand>
        <name>ATP</name>
        <dbReference type="ChEBI" id="CHEBI:30616"/>
    </ligand>
</feature>
<dbReference type="GO" id="GO:0005524">
    <property type="term" value="F:ATP binding"/>
    <property type="evidence" value="ECO:0007669"/>
    <property type="project" value="UniProtKB-UniRule"/>
</dbReference>
<dbReference type="RefSeq" id="WP_066315743.1">
    <property type="nucleotide sequence ID" value="NZ_LQRT01000024.1"/>
</dbReference>
<feature type="binding site" evidence="2">
    <location>
        <position position="107"/>
    </location>
    <ligand>
        <name>Mg(2+)</name>
        <dbReference type="ChEBI" id="CHEBI:18420"/>
    </ligand>
</feature>
<keyword evidence="2" id="KW-0547">Nucleotide-binding</keyword>
<evidence type="ECO:0000256" key="1">
    <source>
        <dbReference type="ARBA" id="ARBA00022756"/>
    </source>
</evidence>
<proteinExistence type="inferred from homology"/>